<dbReference type="GO" id="GO:0005737">
    <property type="term" value="C:cytoplasm"/>
    <property type="evidence" value="ECO:0007669"/>
    <property type="project" value="UniProtKB-SubCell"/>
</dbReference>
<dbReference type="GO" id="GO:0047429">
    <property type="term" value="F:nucleoside triphosphate diphosphatase activity"/>
    <property type="evidence" value="ECO:0007669"/>
    <property type="project" value="UniProtKB-EC"/>
</dbReference>
<comment type="caution">
    <text evidence="4">Lacks conserved residue(s) required for the propagation of feature annotation.</text>
</comment>
<dbReference type="GO" id="GO:0009117">
    <property type="term" value="P:nucleotide metabolic process"/>
    <property type="evidence" value="ECO:0007669"/>
    <property type="project" value="UniProtKB-KW"/>
</dbReference>
<sequence length="181" mass="20425">MLTLASSSQTRAKILTENGIKFKQISFDFNENDVSDQCEPHIYVQNVVKSKKEQFLKLYPDVKNVIFADSCVACDGKILGKAKNKQDAINMLNLQSGNIASVFTAMIFLAEDFEFINVSETAYKFANFKEEDIKEYIKNGEYKDKAGAMMVEGFNKKYIIKQIGNTSTARGLNVELLKAYL</sequence>
<comment type="cofactor">
    <cofactor evidence="1 4">
        <name>a divalent metal cation</name>
        <dbReference type="ChEBI" id="CHEBI:60240"/>
    </cofactor>
</comment>
<evidence type="ECO:0000313" key="7">
    <source>
        <dbReference type="Proteomes" id="UP000650616"/>
    </source>
</evidence>
<dbReference type="InterPro" id="IPR003697">
    <property type="entry name" value="Maf-like"/>
</dbReference>
<evidence type="ECO:0000256" key="4">
    <source>
        <dbReference type="HAMAP-Rule" id="MF_00528"/>
    </source>
</evidence>
<dbReference type="Proteomes" id="UP000650616">
    <property type="component" value="Unassembled WGS sequence"/>
</dbReference>
<evidence type="ECO:0000313" key="5">
    <source>
        <dbReference type="EMBL" id="MBE2986126.1"/>
    </source>
</evidence>
<dbReference type="Proteomes" id="UP001318760">
    <property type="component" value="Unassembled WGS sequence"/>
</dbReference>
<name>A0AAW3ZRF4_9BACT</name>
<dbReference type="EC" id="3.6.1.9" evidence="4"/>
<accession>A0AAW3ZRF4</accession>
<dbReference type="InterPro" id="IPR029001">
    <property type="entry name" value="ITPase-like_fam"/>
</dbReference>
<dbReference type="NCBIfam" id="NF003141">
    <property type="entry name" value="PRK04056.1"/>
    <property type="match status" value="1"/>
</dbReference>
<organism evidence="6 7">
    <name type="scientific">Campylobacter californiensis</name>
    <dbReference type="NCBI Taxonomy" id="1032243"/>
    <lineage>
        <taxon>Bacteria</taxon>
        <taxon>Pseudomonadati</taxon>
        <taxon>Campylobacterota</taxon>
        <taxon>Epsilonproteobacteria</taxon>
        <taxon>Campylobacterales</taxon>
        <taxon>Campylobacteraceae</taxon>
        <taxon>Campylobacter</taxon>
    </lineage>
</organism>
<evidence type="ECO:0000256" key="2">
    <source>
        <dbReference type="ARBA" id="ARBA00022801"/>
    </source>
</evidence>
<protein>
    <recommendedName>
        <fullName evidence="4">Nucleoside triphosphate pyrophosphatase</fullName>
        <ecNumber evidence="4">3.6.1.9</ecNumber>
    </recommendedName>
    <alternativeName>
        <fullName evidence="4">Nucleotide pyrophosphatase</fullName>
        <shortName evidence="4">Nucleotide PPase</shortName>
    </alternativeName>
</protein>
<dbReference type="PIRSF" id="PIRSF006305">
    <property type="entry name" value="Maf"/>
    <property type="match status" value="1"/>
</dbReference>
<evidence type="ECO:0000313" key="6">
    <source>
        <dbReference type="EMBL" id="MBE3607699.1"/>
    </source>
</evidence>
<dbReference type="Gene3D" id="3.90.950.10">
    <property type="match status" value="1"/>
</dbReference>
<dbReference type="Pfam" id="PF02545">
    <property type="entry name" value="Maf"/>
    <property type="match status" value="1"/>
</dbReference>
<dbReference type="EMBL" id="LIWG01000002">
    <property type="protein sequence ID" value="MBE3607699.1"/>
    <property type="molecule type" value="Genomic_DNA"/>
</dbReference>
<comment type="subcellular location">
    <subcellularLocation>
        <location evidence="4">Cytoplasm</location>
    </subcellularLocation>
</comment>
<comment type="catalytic activity">
    <reaction evidence="4">
        <text>a ribonucleoside 5'-triphosphate + H2O = a ribonucleoside 5'-phosphate + diphosphate + H(+)</text>
        <dbReference type="Rhea" id="RHEA:23996"/>
        <dbReference type="ChEBI" id="CHEBI:15377"/>
        <dbReference type="ChEBI" id="CHEBI:15378"/>
        <dbReference type="ChEBI" id="CHEBI:33019"/>
        <dbReference type="ChEBI" id="CHEBI:58043"/>
        <dbReference type="ChEBI" id="CHEBI:61557"/>
        <dbReference type="EC" id="3.6.1.9"/>
    </reaction>
</comment>
<evidence type="ECO:0000256" key="3">
    <source>
        <dbReference type="ARBA" id="ARBA00023080"/>
    </source>
</evidence>
<comment type="function">
    <text evidence="4">Nucleoside triphosphate pyrophosphatase. May have a dual role in cell division arrest and in preventing the incorporation of modified nucleotides into cellular nucleic acids.</text>
</comment>
<dbReference type="AlphaFoldDB" id="A0AAW3ZRF4"/>
<keyword evidence="7" id="KW-1185">Reference proteome</keyword>
<comment type="caution">
    <text evidence="6">The sequence shown here is derived from an EMBL/GenBank/DDBJ whole genome shotgun (WGS) entry which is preliminary data.</text>
</comment>
<dbReference type="RefSeq" id="WP_169971434.1">
    <property type="nucleotide sequence ID" value="NZ_CP012545.1"/>
</dbReference>
<evidence type="ECO:0000313" key="8">
    <source>
        <dbReference type="Proteomes" id="UP001318760"/>
    </source>
</evidence>
<dbReference type="SUPFAM" id="SSF52972">
    <property type="entry name" value="ITPase-like"/>
    <property type="match status" value="1"/>
</dbReference>
<dbReference type="EMBL" id="JADBHS010000004">
    <property type="protein sequence ID" value="MBE2986126.1"/>
    <property type="molecule type" value="Genomic_DNA"/>
</dbReference>
<comment type="catalytic activity">
    <reaction evidence="4">
        <text>a 2'-deoxyribonucleoside 5'-triphosphate + H2O = a 2'-deoxyribonucleoside 5'-phosphate + diphosphate + H(+)</text>
        <dbReference type="Rhea" id="RHEA:44644"/>
        <dbReference type="ChEBI" id="CHEBI:15377"/>
        <dbReference type="ChEBI" id="CHEBI:15378"/>
        <dbReference type="ChEBI" id="CHEBI:33019"/>
        <dbReference type="ChEBI" id="CHEBI:61560"/>
        <dbReference type="ChEBI" id="CHEBI:65317"/>
        <dbReference type="EC" id="3.6.1.9"/>
    </reaction>
</comment>
<keyword evidence="4" id="KW-0963">Cytoplasm</keyword>
<gene>
    <name evidence="6" type="primary">maf</name>
    <name evidence="5" type="ORF">CCAL12919_03110</name>
    <name evidence="6" type="ORF">CCAL9337_02995</name>
</gene>
<reference evidence="6 7" key="1">
    <citation type="submission" date="2015-08" db="EMBL/GenBank/DDBJ databases">
        <title>Comparative genomics of the Campylobacter concisus group.</title>
        <authorList>
            <person name="Yee E."/>
            <person name="Chapman M.H."/>
            <person name="Huynh S."/>
            <person name="Bono J.L."/>
            <person name="On S.L."/>
            <person name="St Leger J."/>
            <person name="Foster G."/>
            <person name="Parker C.T."/>
            <person name="Miller W.G."/>
        </authorList>
    </citation>
    <scope>NUCLEOTIDE SEQUENCE [LARGE SCALE GENOMIC DNA]</scope>
    <source>
        <strain evidence="6 7">RM9337</strain>
    </source>
</reference>
<dbReference type="PANTHER" id="PTHR43213">
    <property type="entry name" value="BIFUNCTIONAL DTTP/UTP PYROPHOSPHATASE/METHYLTRANSFERASE PROTEIN-RELATED"/>
    <property type="match status" value="1"/>
</dbReference>
<evidence type="ECO:0000256" key="1">
    <source>
        <dbReference type="ARBA" id="ARBA00001968"/>
    </source>
</evidence>
<dbReference type="HAMAP" id="MF_00528">
    <property type="entry name" value="Maf"/>
    <property type="match status" value="1"/>
</dbReference>
<reference evidence="5 8" key="2">
    <citation type="submission" date="2020-10" db="EMBL/GenBank/DDBJ databases">
        <title>Campylobacter californiensis sp. nov. isolated from cattle and feral swine in California.</title>
        <authorList>
            <person name="Miller W.G."/>
        </authorList>
    </citation>
    <scope>NUCLEOTIDE SEQUENCE [LARGE SCALE GENOMIC DNA]</scope>
    <source>
        <strain evidence="5 8">RM12919</strain>
    </source>
</reference>
<dbReference type="CDD" id="cd00985">
    <property type="entry name" value="Maf_Ham1"/>
    <property type="match status" value="1"/>
</dbReference>
<feature type="active site" description="Proton acceptor" evidence="4">
    <location>
        <position position="69"/>
    </location>
</feature>
<keyword evidence="2 4" id="KW-0378">Hydrolase</keyword>
<dbReference type="PANTHER" id="PTHR43213:SF5">
    <property type="entry name" value="BIFUNCTIONAL DTTP_UTP PYROPHOSPHATASE_METHYLTRANSFERASE PROTEIN-RELATED"/>
    <property type="match status" value="1"/>
</dbReference>
<proteinExistence type="inferred from homology"/>
<dbReference type="NCBIfam" id="TIGR00172">
    <property type="entry name" value="maf"/>
    <property type="match status" value="1"/>
</dbReference>
<comment type="similarity">
    <text evidence="4">Belongs to the Maf family.</text>
</comment>
<keyword evidence="3 4" id="KW-0546">Nucleotide metabolism</keyword>